<keyword evidence="7" id="KW-0472">Membrane</keyword>
<comment type="similarity">
    <text evidence="2">Belongs to the COG1 family.</text>
</comment>
<evidence type="ECO:0000256" key="2">
    <source>
        <dbReference type="ARBA" id="ARBA00006653"/>
    </source>
</evidence>
<dbReference type="InterPro" id="IPR033370">
    <property type="entry name" value="COG1"/>
</dbReference>
<sequence>MSRPSAEGSAAMATRDAESLFRTKKIAEIRAVEVATKGEIEEKKEELRQLVGKSYRDLIDSADTIVLMKTSCESISNNLDGIDAAIRSLSALAESGSSPHLAGANPARVRVYGIASRVKYLVDTSENIWGCLDESMFLEASGRYLRARVVHGLIKGGENADRDVLSKFPMLRQLWANVESLKGQISQRSRERLIDQGLLIGAYANALAAVAVIDNLDPKTALSIFLDSRRSWIWQKIGGFTAVASPDPDRVFSTLCDAVRIIRSTLGQVGELFLQVFSDLPLFYKTVLGTPPGSQLFGGIPYPEEEVKLWKMHREKLESIMDVLDPVYVAQSCSLWLKNCCADIFGSVPNKKRLIDGVGTGEGLASAEKLIRQTLDCREDLEGTLDLWLKNVFGTENESPWNQICGLVLKDQKDILEDTLEDAFVQKMKEIVNAGFGELSITIDVKKSVQSIVVDPEEVNDFRAYLKRPLTMGGIWFSEANPRKSGLGFVPKQTVDENDFRNCLSAYFGPEVSSIRDTLDAKCGFILEDLLCFIDSHNSAPRLKELAPFLQQKCFTTISTLLKNLEDELGQLSSLLGDKNGVRNSQPPSIIVERALFVGRLLFAIRNHSSHIPIILGSPRKWVKETSSSGFGNLQLSFSRHSTTGLSSTVPPSPRSRRNENTLSPRRQTISVAAALFPLDDSMKPKLDALMKSLRDLCIKAHSLWISWVSDGLATILSEDVKKDDALSLTTSLLGWEVTMVKQEESGEGPLEMKITLPSMPSVYITSFLFQACREIHRVGGHVLDKSTLQMFAGKLLEKLLITYEDFLSAGTDRHPAVSEKGALQVLLDLRFAADILSGGRDYGQDDQSKSETAKPSFRRNQSQFLPNPAASERVMRFISLLSQRLDPIDWATYEPYLWENEKQSYKRYAVLFGFFVQLNRMHTEVVQKLPTKSNTESNILRGFTVPRFKYLPISGPIQSSKGSTRSQLAGFPDGTWKPYVNGERSSKSEFDDALGFGAATPLFKSFMTQVGSRFGESTSRLGSMLTDAQVGKLKDRSAAAMSTFGDMLPVPGVGLLSSFTAAGAARSEA</sequence>
<feature type="region of interest" description="Disordered" evidence="8">
    <location>
        <begin position="842"/>
        <end position="864"/>
    </location>
</feature>
<dbReference type="GO" id="GO:0006891">
    <property type="term" value="P:intra-Golgi vesicle-mediated transport"/>
    <property type="evidence" value="ECO:0007669"/>
    <property type="project" value="InterPro"/>
</dbReference>
<keyword evidence="4" id="KW-0813">Transport</keyword>
<evidence type="ECO:0000256" key="3">
    <source>
        <dbReference type="ARBA" id="ARBA00020978"/>
    </source>
</evidence>
<evidence type="ECO:0000256" key="1">
    <source>
        <dbReference type="ARBA" id="ARBA00004395"/>
    </source>
</evidence>
<evidence type="ECO:0000256" key="6">
    <source>
        <dbReference type="ARBA" id="ARBA00023034"/>
    </source>
</evidence>
<dbReference type="AlphaFoldDB" id="A0A7I8LHE6"/>
<name>A0A7I8LHE6_SPIIN</name>
<evidence type="ECO:0000256" key="8">
    <source>
        <dbReference type="SAM" id="MobiDB-lite"/>
    </source>
</evidence>
<dbReference type="GO" id="GO:0015031">
    <property type="term" value="P:protein transport"/>
    <property type="evidence" value="ECO:0007669"/>
    <property type="project" value="UniProtKB-KW"/>
</dbReference>
<dbReference type="GO" id="GO:0000139">
    <property type="term" value="C:Golgi membrane"/>
    <property type="evidence" value="ECO:0007669"/>
    <property type="project" value="UniProtKB-SubCell"/>
</dbReference>
<keyword evidence="5" id="KW-0653">Protein transport</keyword>
<dbReference type="PANTHER" id="PTHR31658:SF0">
    <property type="entry name" value="CONSERVED OLIGOMERIC GOLGI COMPLEX SUBUNIT 1"/>
    <property type="match status" value="1"/>
</dbReference>
<accession>A0A7I8LHE6</accession>
<gene>
    <name evidence="9" type="ORF">SI8410_15019363</name>
</gene>
<dbReference type="OrthoDB" id="46189at2759"/>
<dbReference type="Pfam" id="PF08700">
    <property type="entry name" value="VPS51_Exo84_N"/>
    <property type="match status" value="1"/>
</dbReference>
<evidence type="ECO:0000256" key="5">
    <source>
        <dbReference type="ARBA" id="ARBA00022927"/>
    </source>
</evidence>
<protein>
    <recommendedName>
        <fullName evidence="3">Conserved oligomeric Golgi complex subunit 1</fullName>
    </recommendedName>
</protein>
<dbReference type="EMBL" id="LR746278">
    <property type="protein sequence ID" value="CAA7408685.1"/>
    <property type="molecule type" value="Genomic_DNA"/>
</dbReference>
<keyword evidence="6" id="KW-0333">Golgi apparatus</keyword>
<dbReference type="GO" id="GO:0017119">
    <property type="term" value="C:Golgi transport complex"/>
    <property type="evidence" value="ECO:0007669"/>
    <property type="project" value="InterPro"/>
</dbReference>
<evidence type="ECO:0000313" key="9">
    <source>
        <dbReference type="EMBL" id="CAA7408685.1"/>
    </source>
</evidence>
<dbReference type="Proteomes" id="UP000663760">
    <property type="component" value="Chromosome 15"/>
</dbReference>
<evidence type="ECO:0000256" key="7">
    <source>
        <dbReference type="ARBA" id="ARBA00023136"/>
    </source>
</evidence>
<organism evidence="9 10">
    <name type="scientific">Spirodela intermedia</name>
    <name type="common">Intermediate duckweed</name>
    <dbReference type="NCBI Taxonomy" id="51605"/>
    <lineage>
        <taxon>Eukaryota</taxon>
        <taxon>Viridiplantae</taxon>
        <taxon>Streptophyta</taxon>
        <taxon>Embryophyta</taxon>
        <taxon>Tracheophyta</taxon>
        <taxon>Spermatophyta</taxon>
        <taxon>Magnoliopsida</taxon>
        <taxon>Liliopsida</taxon>
        <taxon>Araceae</taxon>
        <taxon>Lemnoideae</taxon>
        <taxon>Spirodela</taxon>
    </lineage>
</organism>
<comment type="subcellular location">
    <subcellularLocation>
        <location evidence="1">Golgi apparatus membrane</location>
        <topology evidence="1">Peripheral membrane protein</topology>
    </subcellularLocation>
</comment>
<dbReference type="PANTHER" id="PTHR31658">
    <property type="entry name" value="CONSERVED OLIGOMERIC GOLGI COMPLEX SUBUNIT 1"/>
    <property type="match status" value="1"/>
</dbReference>
<proteinExistence type="inferred from homology"/>
<keyword evidence="10" id="KW-1185">Reference proteome</keyword>
<evidence type="ECO:0000313" key="10">
    <source>
        <dbReference type="Proteomes" id="UP000663760"/>
    </source>
</evidence>
<evidence type="ECO:0000256" key="4">
    <source>
        <dbReference type="ARBA" id="ARBA00022448"/>
    </source>
</evidence>
<reference evidence="9" key="1">
    <citation type="submission" date="2020-02" db="EMBL/GenBank/DDBJ databases">
        <authorList>
            <person name="Scholz U."/>
            <person name="Mascher M."/>
            <person name="Fiebig A."/>
        </authorList>
    </citation>
    <scope>NUCLEOTIDE SEQUENCE</scope>
</reference>
<feature type="compositionally biased region" description="Basic and acidic residues" evidence="8">
    <location>
        <begin position="843"/>
        <end position="853"/>
    </location>
</feature>
<feature type="region of interest" description="Disordered" evidence="8">
    <location>
        <begin position="642"/>
        <end position="664"/>
    </location>
</feature>